<dbReference type="EMBL" id="ML769792">
    <property type="protein sequence ID" value="KAE9387570.1"/>
    <property type="molecule type" value="Genomic_DNA"/>
</dbReference>
<proteinExistence type="predicted"/>
<evidence type="ECO:0000256" key="1">
    <source>
        <dbReference type="SAM" id="MobiDB-lite"/>
    </source>
</evidence>
<dbReference type="InterPro" id="IPR041457">
    <property type="entry name" value="CxC2_KDZ-assoc"/>
</dbReference>
<organism evidence="3 4">
    <name type="scientific">Gymnopus androsaceus JB14</name>
    <dbReference type="NCBI Taxonomy" id="1447944"/>
    <lineage>
        <taxon>Eukaryota</taxon>
        <taxon>Fungi</taxon>
        <taxon>Dikarya</taxon>
        <taxon>Basidiomycota</taxon>
        <taxon>Agaricomycotina</taxon>
        <taxon>Agaricomycetes</taxon>
        <taxon>Agaricomycetidae</taxon>
        <taxon>Agaricales</taxon>
        <taxon>Marasmiineae</taxon>
        <taxon>Omphalotaceae</taxon>
        <taxon>Gymnopus</taxon>
    </lineage>
</organism>
<name>A0A6A4GQJ5_9AGAR</name>
<evidence type="ECO:0000313" key="3">
    <source>
        <dbReference type="EMBL" id="KAE9387570.1"/>
    </source>
</evidence>
<feature type="region of interest" description="Disordered" evidence="1">
    <location>
        <begin position="737"/>
        <end position="790"/>
    </location>
</feature>
<dbReference type="OrthoDB" id="3214502at2759"/>
<sequence>MGRLFSASVSPQKKTTKQRWATRRVWDPPEDLELGLDTDSKLYDRVVEAEVYDAPKVEPVHRAPRRKQRRTLRMVGVYLPPIRLASLTDKLSSEVGRKSLRKCSLKELGLFIQLDHQTKCPFPQTCNTKLRILDSTGIHEVNVLFCGCPNANPHYIQLFRRPVATFRYLEQLHLLTLTTKASIYNFYRAIAKATDNTGLKSTPWRYVGLMCMCLQWRHLKLLKRSGRGNEASGVAGTKEGDLVVPCPSCPHPGINLPEFSDNYSLKVTQDANFRLKEQLVSSHSRDPGLVEGLKYEKYVISRALDADISTCVGFQAIAKATTKFSKGLRYMGVGSVVCARSEMFLANGVGNLQKGERYANMDYIFGSALSRYKDIPLCVIGYDIACQWFAHINERSENLWPNKLKLDNGMEFVPVIGKFHEPAHETKNHEQFSCNLVPRVGNTDFESCERNWSELNPLGNATKTMGPGTQGDTLEAHFGFHNWQKYIAIGLTNSLPQDLVDNWESTCVTWENAPYPKEVAEDGSKLVNPFSVTREFMTQAQVEVELALEDEAMERNGIPLRNRTRPGKFILMGLDLEESQRLLRGFEKLRSVYMPGLVQFLSDVDENLSFDEDGHPENERLWLPSSIPADMRKVVCCDNVDVIEERLRRARAYDALDSVHHTLRVKTKMVQFKNKNIRGQQLSGKSREVIDKVHDRVKSFVEKYRRSRAGLLLLVGPGKWEEELRVMENEDVRSYADPALKKRGPGRRGTNEEEPGMEGIAVEDEIEQEKATNDFPLHAEDRTRRDGTGETRKEQSWIWLTRRIDLKDGADKNDNEILRAEWCRSRARAHRTDEELRYLEGEMERSLHFLDWQAKWWDDCQARPNPGRVPHFEEGAKAYAAKQAEIQRGLRDRFLKQ</sequence>
<feature type="compositionally biased region" description="Acidic residues" evidence="1">
    <location>
        <begin position="752"/>
        <end position="767"/>
    </location>
</feature>
<gene>
    <name evidence="3" type="ORF">BT96DRAFT_960364</name>
</gene>
<feature type="compositionally biased region" description="Basic and acidic residues" evidence="1">
    <location>
        <begin position="768"/>
        <end position="790"/>
    </location>
</feature>
<evidence type="ECO:0000259" key="2">
    <source>
        <dbReference type="Pfam" id="PF18803"/>
    </source>
</evidence>
<feature type="domain" description="CxC2-like cysteine cluster KDZ transposase-associated" evidence="2">
    <location>
        <begin position="105"/>
        <end position="198"/>
    </location>
</feature>
<dbReference type="Pfam" id="PF18803">
    <property type="entry name" value="CxC2"/>
    <property type="match status" value="1"/>
</dbReference>
<keyword evidence="4" id="KW-1185">Reference proteome</keyword>
<dbReference type="Proteomes" id="UP000799118">
    <property type="component" value="Unassembled WGS sequence"/>
</dbReference>
<feature type="region of interest" description="Disordered" evidence="1">
    <location>
        <begin position="1"/>
        <end position="22"/>
    </location>
</feature>
<reference evidence="3" key="1">
    <citation type="journal article" date="2019" name="Environ. Microbiol.">
        <title>Fungal ecological strategies reflected in gene transcription - a case study of two litter decomposers.</title>
        <authorList>
            <person name="Barbi F."/>
            <person name="Kohler A."/>
            <person name="Barry K."/>
            <person name="Baskaran P."/>
            <person name="Daum C."/>
            <person name="Fauchery L."/>
            <person name="Ihrmark K."/>
            <person name="Kuo A."/>
            <person name="LaButti K."/>
            <person name="Lipzen A."/>
            <person name="Morin E."/>
            <person name="Grigoriev I.V."/>
            <person name="Henrissat B."/>
            <person name="Lindahl B."/>
            <person name="Martin F."/>
        </authorList>
    </citation>
    <scope>NUCLEOTIDE SEQUENCE</scope>
    <source>
        <strain evidence="3">JB14</strain>
    </source>
</reference>
<dbReference type="AlphaFoldDB" id="A0A6A4GQJ5"/>
<dbReference type="Pfam" id="PF18758">
    <property type="entry name" value="KDZ"/>
    <property type="match status" value="1"/>
</dbReference>
<evidence type="ECO:0000313" key="4">
    <source>
        <dbReference type="Proteomes" id="UP000799118"/>
    </source>
</evidence>
<accession>A0A6A4GQJ5</accession>
<protein>
    <recommendedName>
        <fullName evidence="2">CxC2-like cysteine cluster KDZ transposase-associated domain-containing protein</fullName>
    </recommendedName>
</protein>
<dbReference type="InterPro" id="IPR040521">
    <property type="entry name" value="KDZ"/>
</dbReference>